<sequence>MPYLIDFMLLMQEENVFTILQSLICKEVAPLKSNITSQLFSLDINQWPIGSPERFIHGCWQLNMMWFHSFPHECGCDIRGMYDGINHGMGVQTTYFDLLCLEDDYRNKSQLMEIIRNNKQPTWVWVTNCEALLDTAIAGWLRSILTTYYTEHIRVIFLLDSQQQYREIFRRYSAPLYNSTMALKLCKR</sequence>
<organism evidence="1 2">
    <name type="scientific">Vibrio pomeroyi</name>
    <dbReference type="NCBI Taxonomy" id="198832"/>
    <lineage>
        <taxon>Bacteria</taxon>
        <taxon>Pseudomonadati</taxon>
        <taxon>Pseudomonadota</taxon>
        <taxon>Gammaproteobacteria</taxon>
        <taxon>Vibrionales</taxon>
        <taxon>Vibrionaceae</taxon>
        <taxon>Vibrio</taxon>
    </lineage>
</organism>
<protein>
    <submittedName>
        <fullName evidence="1">Uncharacterized protein</fullName>
    </submittedName>
</protein>
<gene>
    <name evidence="1" type="ORF">AB6D66_20525</name>
</gene>
<dbReference type="RefSeq" id="WP_372125617.1">
    <property type="nucleotide sequence ID" value="NZ_JBFSSG010000063.1"/>
</dbReference>
<dbReference type="EMBL" id="JBFSSG010000063">
    <property type="protein sequence ID" value="MEZ8723467.1"/>
    <property type="molecule type" value="Genomic_DNA"/>
</dbReference>
<comment type="caution">
    <text evidence="1">The sequence shown here is derived from an EMBL/GenBank/DDBJ whole genome shotgun (WGS) entry which is preliminary data.</text>
</comment>
<keyword evidence="2" id="KW-1185">Reference proteome</keyword>
<accession>A0ABV4N240</accession>
<evidence type="ECO:0000313" key="2">
    <source>
        <dbReference type="Proteomes" id="UP001570071"/>
    </source>
</evidence>
<reference evidence="1 2" key="1">
    <citation type="journal article" date="2024" name="ISME J.">
        <title>Tailless and filamentous prophages are predominant in marine Vibrio.</title>
        <authorList>
            <person name="Steensen K."/>
            <person name="Seneca J."/>
            <person name="Bartlau N."/>
            <person name="Yu X.A."/>
            <person name="Hussain F.A."/>
            <person name="Polz M.F."/>
        </authorList>
    </citation>
    <scope>NUCLEOTIDE SEQUENCE [LARGE SCALE GENOMIC DNA]</scope>
    <source>
        <strain evidence="1 2">10N.239.312.F12</strain>
    </source>
</reference>
<proteinExistence type="predicted"/>
<evidence type="ECO:0000313" key="1">
    <source>
        <dbReference type="EMBL" id="MEZ8723467.1"/>
    </source>
</evidence>
<dbReference type="Proteomes" id="UP001570071">
    <property type="component" value="Unassembled WGS sequence"/>
</dbReference>
<name>A0ABV4N240_9VIBR</name>